<evidence type="ECO:0000259" key="2">
    <source>
        <dbReference type="Pfam" id="PF08241"/>
    </source>
</evidence>
<name>A0A4R3Z0V6_9GAMM</name>
<evidence type="ECO:0000313" key="4">
    <source>
        <dbReference type="Proteomes" id="UP000295645"/>
    </source>
</evidence>
<dbReference type="Pfam" id="PF08241">
    <property type="entry name" value="Methyltransf_11"/>
    <property type="match status" value="1"/>
</dbReference>
<feature type="compositionally biased region" description="Pro residues" evidence="1">
    <location>
        <begin position="203"/>
        <end position="213"/>
    </location>
</feature>
<feature type="region of interest" description="Disordered" evidence="1">
    <location>
        <begin position="201"/>
        <end position="226"/>
    </location>
</feature>
<organism evidence="3 4">
    <name type="scientific">Luteibacter rhizovicinus</name>
    <dbReference type="NCBI Taxonomy" id="242606"/>
    <lineage>
        <taxon>Bacteria</taxon>
        <taxon>Pseudomonadati</taxon>
        <taxon>Pseudomonadota</taxon>
        <taxon>Gammaproteobacteria</taxon>
        <taxon>Lysobacterales</taxon>
        <taxon>Rhodanobacteraceae</taxon>
        <taxon>Luteibacter</taxon>
    </lineage>
</organism>
<dbReference type="AlphaFoldDB" id="A0A4R3Z0V6"/>
<protein>
    <submittedName>
        <fullName evidence="3">Methyltransferase family protein</fullName>
    </submittedName>
</protein>
<dbReference type="CDD" id="cd02440">
    <property type="entry name" value="AdoMet_MTases"/>
    <property type="match status" value="1"/>
</dbReference>
<dbReference type="GO" id="GO:0032259">
    <property type="term" value="P:methylation"/>
    <property type="evidence" value="ECO:0007669"/>
    <property type="project" value="UniProtKB-KW"/>
</dbReference>
<dbReference type="SUPFAM" id="SSF53335">
    <property type="entry name" value="S-adenosyl-L-methionine-dependent methyltransferases"/>
    <property type="match status" value="1"/>
</dbReference>
<keyword evidence="4" id="KW-1185">Reference proteome</keyword>
<comment type="caution">
    <text evidence="3">The sequence shown here is derived from an EMBL/GenBank/DDBJ whole genome shotgun (WGS) entry which is preliminary data.</text>
</comment>
<dbReference type="Proteomes" id="UP000295645">
    <property type="component" value="Unassembled WGS sequence"/>
</dbReference>
<dbReference type="Gene3D" id="3.40.50.150">
    <property type="entry name" value="Vaccinia Virus protein VP39"/>
    <property type="match status" value="1"/>
</dbReference>
<reference evidence="3 4" key="1">
    <citation type="submission" date="2019-03" db="EMBL/GenBank/DDBJ databases">
        <title>Above-ground endophytic microbial communities from plants in different locations in the United States.</title>
        <authorList>
            <person name="Frank C."/>
        </authorList>
    </citation>
    <scope>NUCLEOTIDE SEQUENCE [LARGE SCALE GENOMIC DNA]</scope>
    <source>
        <strain evidence="3 4">LP_13_YM</strain>
    </source>
</reference>
<dbReference type="OrthoDB" id="5983563at2"/>
<accession>A0A4R3Z0V6</accession>
<evidence type="ECO:0000256" key="1">
    <source>
        <dbReference type="SAM" id="MobiDB-lite"/>
    </source>
</evidence>
<evidence type="ECO:0000313" key="3">
    <source>
        <dbReference type="EMBL" id="TCV97363.1"/>
    </source>
</evidence>
<dbReference type="EMBL" id="SMCS01000001">
    <property type="protein sequence ID" value="TCV97363.1"/>
    <property type="molecule type" value="Genomic_DNA"/>
</dbReference>
<feature type="domain" description="Methyltransferase type 11" evidence="2">
    <location>
        <begin position="75"/>
        <end position="120"/>
    </location>
</feature>
<dbReference type="GO" id="GO:0008757">
    <property type="term" value="F:S-adenosylmethionine-dependent methyltransferase activity"/>
    <property type="evidence" value="ECO:0007669"/>
    <property type="project" value="InterPro"/>
</dbReference>
<dbReference type="InterPro" id="IPR029063">
    <property type="entry name" value="SAM-dependent_MTases_sf"/>
</dbReference>
<dbReference type="RefSeq" id="WP_132141437.1">
    <property type="nucleotide sequence ID" value="NZ_SMCS01000001.1"/>
</dbReference>
<proteinExistence type="predicted"/>
<gene>
    <name evidence="3" type="ORF">EC912_101371</name>
</gene>
<dbReference type="InterPro" id="IPR013216">
    <property type="entry name" value="Methyltransf_11"/>
</dbReference>
<keyword evidence="3" id="KW-0489">Methyltransferase</keyword>
<sequence>MPQFEQDIYASAPLKALLADEAVALAPVLARCTGEHGLHLGPGAPAEPPALPLLGHWASLRVQGGRLDGDVTGSGLEPLPFLDDAFGVVMLRHALEVSARPEALLDEAIRVLEPGGTLAITGIHPLGAWSPWLVWQTRTARPHLTWPWWWRQRLAGEDMELSPQRRIGHALPRDHASRVGESPFGGGYVVIARKKRPSTVPLRPRPVAVPSPMPGTLASGARRNAR</sequence>
<keyword evidence="3" id="KW-0808">Transferase</keyword>